<dbReference type="Proteomes" id="UP000241764">
    <property type="component" value="Unassembled WGS sequence"/>
</dbReference>
<name>A0A2P7AQL9_9HYPH</name>
<evidence type="ECO:0000256" key="1">
    <source>
        <dbReference type="ARBA" id="ARBA00005254"/>
    </source>
</evidence>
<dbReference type="Gene3D" id="3.90.226.10">
    <property type="entry name" value="2-enoyl-CoA Hydratase, Chain A, domain 1"/>
    <property type="match status" value="1"/>
</dbReference>
<organism evidence="2 3">
    <name type="scientific">Phyllobacterium sophorae</name>
    <dbReference type="NCBI Taxonomy" id="1520277"/>
    <lineage>
        <taxon>Bacteria</taxon>
        <taxon>Pseudomonadati</taxon>
        <taxon>Pseudomonadota</taxon>
        <taxon>Alphaproteobacteria</taxon>
        <taxon>Hyphomicrobiales</taxon>
        <taxon>Phyllobacteriaceae</taxon>
        <taxon>Phyllobacterium</taxon>
    </lineage>
</organism>
<dbReference type="InterPro" id="IPR029045">
    <property type="entry name" value="ClpP/crotonase-like_dom_sf"/>
</dbReference>
<evidence type="ECO:0008006" key="4">
    <source>
        <dbReference type="Google" id="ProtNLM"/>
    </source>
</evidence>
<dbReference type="CDD" id="cd06558">
    <property type="entry name" value="crotonase-like"/>
    <property type="match status" value="1"/>
</dbReference>
<accession>A0A2P7AQL9</accession>
<reference evidence="3" key="1">
    <citation type="submission" date="2017-11" db="EMBL/GenBank/DDBJ databases">
        <authorList>
            <person name="Kuznetsova I."/>
            <person name="Sazanova A."/>
            <person name="Chirak E."/>
            <person name="Safronova V."/>
            <person name="Willems A."/>
        </authorList>
    </citation>
    <scope>NUCLEOTIDE SEQUENCE [LARGE SCALE GENOMIC DNA]</scope>
    <source>
        <strain evidence="3">CCBAU 03422</strain>
    </source>
</reference>
<evidence type="ECO:0000313" key="2">
    <source>
        <dbReference type="EMBL" id="PSH56528.1"/>
    </source>
</evidence>
<dbReference type="SUPFAM" id="SSF52096">
    <property type="entry name" value="ClpP/crotonase"/>
    <property type="match status" value="1"/>
</dbReference>
<dbReference type="GO" id="GO:0003824">
    <property type="term" value="F:catalytic activity"/>
    <property type="evidence" value="ECO:0007669"/>
    <property type="project" value="UniProtKB-ARBA"/>
</dbReference>
<dbReference type="RefSeq" id="WP_106667589.1">
    <property type="nucleotide sequence ID" value="NZ_PGGM01000021.1"/>
</dbReference>
<proteinExistence type="inferred from homology"/>
<comment type="caution">
    <text evidence="2">The sequence shown here is derived from an EMBL/GenBank/DDBJ whole genome shotgun (WGS) entry which is preliminary data.</text>
</comment>
<comment type="similarity">
    <text evidence="1">Belongs to the enoyl-CoA hydratase/isomerase family.</text>
</comment>
<evidence type="ECO:0000313" key="3">
    <source>
        <dbReference type="Proteomes" id="UP000241764"/>
    </source>
</evidence>
<keyword evidence="3" id="KW-1185">Reference proteome</keyword>
<dbReference type="InterPro" id="IPR001753">
    <property type="entry name" value="Enoyl-CoA_hydra/iso"/>
</dbReference>
<dbReference type="PANTHER" id="PTHR43802">
    <property type="entry name" value="ENOYL-COA HYDRATASE"/>
    <property type="match status" value="1"/>
</dbReference>
<dbReference type="OrthoDB" id="9795613at2"/>
<dbReference type="AlphaFoldDB" id="A0A2P7AQL9"/>
<dbReference type="Pfam" id="PF00378">
    <property type="entry name" value="ECH_1"/>
    <property type="match status" value="1"/>
</dbReference>
<dbReference type="EMBL" id="PGGM01000021">
    <property type="protein sequence ID" value="PSH56528.1"/>
    <property type="molecule type" value="Genomic_DNA"/>
</dbReference>
<gene>
    <name evidence="2" type="ORF">CU103_29465</name>
</gene>
<sequence>MEIISHETTEYEHLLYEVDDEHVCWLTLNRPDSMNSMNERLLAELRAALLRADFDDKINVVVIRGAGRGFCAGHDLYEDATDDRSSIYGYRMKYFRQFDQFTTPWTISKPVIASVHKFAIGKGFELALFCDITIASSDTKIGYNEVRYGISGHCMFMPWLVNMKSAKDLLLTGRDVSANEAKDMGLITEVVPPEDLHEATRRKATLMARMPPDMQRMHKMYLNRVYEMQGLKGATDYYLELMAPLGVLPVPEYAEFTKMTTEKGLRAALDHAQARYEGLD</sequence>
<dbReference type="PANTHER" id="PTHR43802:SF1">
    <property type="entry name" value="IP11341P-RELATED"/>
    <property type="match status" value="1"/>
</dbReference>
<protein>
    <recommendedName>
        <fullName evidence="4">Enoyl-CoA hydratase</fullName>
    </recommendedName>
</protein>